<dbReference type="InterPro" id="IPR018114">
    <property type="entry name" value="TRYPSIN_HIS"/>
</dbReference>
<name>A0A1J1J482_9DIPT</name>
<dbReference type="STRING" id="568069.A0A1J1J482"/>
<dbReference type="Gene3D" id="2.60.120.290">
    <property type="entry name" value="Spermadhesin, CUB domain"/>
    <property type="match status" value="1"/>
</dbReference>
<protein>
    <submittedName>
        <fullName evidence="4">CLUMA_CG018706, isoform A</fullName>
    </submittedName>
</protein>
<dbReference type="Pfam" id="PF00431">
    <property type="entry name" value="CUB"/>
    <property type="match status" value="1"/>
</dbReference>
<dbReference type="InterPro" id="IPR009003">
    <property type="entry name" value="Peptidase_S1_PA"/>
</dbReference>
<dbReference type="SMART" id="SM00020">
    <property type="entry name" value="Tryp_SPc"/>
    <property type="match status" value="1"/>
</dbReference>
<dbReference type="InterPro" id="IPR043504">
    <property type="entry name" value="Peptidase_S1_PA_chymotrypsin"/>
</dbReference>
<dbReference type="InterPro" id="IPR001314">
    <property type="entry name" value="Peptidase_S1A"/>
</dbReference>
<dbReference type="InterPro" id="IPR000859">
    <property type="entry name" value="CUB_dom"/>
</dbReference>
<dbReference type="OrthoDB" id="6380398at2759"/>
<dbReference type="GO" id="GO:0004252">
    <property type="term" value="F:serine-type endopeptidase activity"/>
    <property type="evidence" value="ECO:0007669"/>
    <property type="project" value="InterPro"/>
</dbReference>
<dbReference type="PRINTS" id="PR00722">
    <property type="entry name" value="CHYMOTRYPSIN"/>
</dbReference>
<dbReference type="CDD" id="cd00190">
    <property type="entry name" value="Tryp_SPc"/>
    <property type="match status" value="1"/>
</dbReference>
<dbReference type="Proteomes" id="UP000183832">
    <property type="component" value="Unassembled WGS sequence"/>
</dbReference>
<dbReference type="PROSITE" id="PS00134">
    <property type="entry name" value="TRYPSIN_HIS"/>
    <property type="match status" value="1"/>
</dbReference>
<proteinExistence type="inferred from homology"/>
<dbReference type="InterPro" id="IPR035914">
    <property type="entry name" value="Sperma_CUB_dom_sf"/>
</dbReference>
<accession>A0A1J1J482</accession>
<evidence type="ECO:0000259" key="3">
    <source>
        <dbReference type="PROSITE" id="PS50240"/>
    </source>
</evidence>
<evidence type="ECO:0000256" key="2">
    <source>
        <dbReference type="ARBA" id="ARBA00024195"/>
    </source>
</evidence>
<dbReference type="SUPFAM" id="SSF49854">
    <property type="entry name" value="Spermadhesin, CUB domain"/>
    <property type="match status" value="1"/>
</dbReference>
<evidence type="ECO:0000313" key="4">
    <source>
        <dbReference type="EMBL" id="CRL05673.1"/>
    </source>
</evidence>
<dbReference type="Gene3D" id="2.40.10.10">
    <property type="entry name" value="Trypsin-like serine proteases"/>
    <property type="match status" value="1"/>
</dbReference>
<dbReference type="EMBL" id="CVRI01000065">
    <property type="protein sequence ID" value="CRL05673.1"/>
    <property type="molecule type" value="Genomic_DNA"/>
</dbReference>
<evidence type="ECO:0000313" key="5">
    <source>
        <dbReference type="Proteomes" id="UP000183832"/>
    </source>
</evidence>
<sequence length="345" mass="38189">MSFLSRCLFESTDRRRHILQDALTVSKSCDYFQSMKPNVLYTIQVSRSNQRNLDCRWAAEAPAGHKISLTCDKVRLPTSFFCLNDRITVSTTGRTDLRDGKSYCGRRQFEALSVSTKMTVALKTGAITLGAKFKCSMKTVIDGCRCGQVNRGKIVGGMETYVNEYPSMAGLIDANEKRVFCGATIISSTHALSAAHCSIGREISSLGLLVGEHDTTKGSETPFTKLLKIASFTNHPTFSQETNADDIALIRIQNSMTFTYGVQPACLPFKFRKRTFVNTSVEALGWYVLLTYCWKGATEFSGPQSNVLKHVRLSIVNSESCTSKQICSFAKNKDTCQSDSGKQQN</sequence>
<dbReference type="PROSITE" id="PS50240">
    <property type="entry name" value="TRYPSIN_DOM"/>
    <property type="match status" value="1"/>
</dbReference>
<reference evidence="4 5" key="1">
    <citation type="submission" date="2015-04" db="EMBL/GenBank/DDBJ databases">
        <authorList>
            <person name="Syromyatnikov M.Y."/>
            <person name="Popov V.N."/>
        </authorList>
    </citation>
    <scope>NUCLEOTIDE SEQUENCE [LARGE SCALE GENOMIC DNA]</scope>
</reference>
<dbReference type="GO" id="GO:0006508">
    <property type="term" value="P:proteolysis"/>
    <property type="evidence" value="ECO:0007669"/>
    <property type="project" value="InterPro"/>
</dbReference>
<evidence type="ECO:0000256" key="1">
    <source>
        <dbReference type="ARBA" id="ARBA00023157"/>
    </source>
</evidence>
<feature type="domain" description="Peptidase S1" evidence="3">
    <location>
        <begin position="154"/>
        <end position="341"/>
    </location>
</feature>
<dbReference type="InterPro" id="IPR001254">
    <property type="entry name" value="Trypsin_dom"/>
</dbReference>
<dbReference type="SUPFAM" id="SSF50494">
    <property type="entry name" value="Trypsin-like serine proteases"/>
    <property type="match status" value="1"/>
</dbReference>
<gene>
    <name evidence="4" type="ORF">CLUMA_CG018706</name>
</gene>
<dbReference type="AlphaFoldDB" id="A0A1J1J482"/>
<dbReference type="PANTHER" id="PTHR24252:SF7">
    <property type="entry name" value="HYALIN"/>
    <property type="match status" value="1"/>
</dbReference>
<organism evidence="4 5">
    <name type="scientific">Clunio marinus</name>
    <dbReference type="NCBI Taxonomy" id="568069"/>
    <lineage>
        <taxon>Eukaryota</taxon>
        <taxon>Metazoa</taxon>
        <taxon>Ecdysozoa</taxon>
        <taxon>Arthropoda</taxon>
        <taxon>Hexapoda</taxon>
        <taxon>Insecta</taxon>
        <taxon>Pterygota</taxon>
        <taxon>Neoptera</taxon>
        <taxon>Endopterygota</taxon>
        <taxon>Diptera</taxon>
        <taxon>Nematocera</taxon>
        <taxon>Chironomoidea</taxon>
        <taxon>Chironomidae</taxon>
        <taxon>Clunio</taxon>
    </lineage>
</organism>
<dbReference type="PANTHER" id="PTHR24252">
    <property type="entry name" value="ACROSIN-RELATED"/>
    <property type="match status" value="1"/>
</dbReference>
<dbReference type="FunFam" id="2.40.10.10:FF:000068">
    <property type="entry name" value="transmembrane protease serine 2"/>
    <property type="match status" value="1"/>
</dbReference>
<keyword evidence="5" id="KW-1185">Reference proteome</keyword>
<keyword evidence="1" id="KW-1015">Disulfide bond</keyword>
<comment type="similarity">
    <text evidence="2">Belongs to the peptidase S1 family. CLIP subfamily.</text>
</comment>
<dbReference type="Pfam" id="PF00089">
    <property type="entry name" value="Trypsin"/>
    <property type="match status" value="1"/>
</dbReference>